<evidence type="ECO:0000256" key="7">
    <source>
        <dbReference type="RuleBase" id="RU365099"/>
    </source>
</evidence>
<proteinExistence type="inferred from homology"/>
<dbReference type="PANTHER" id="PTHR24305:SF166">
    <property type="entry name" value="CYTOCHROME P450 12A4, MITOCHONDRIAL-RELATED"/>
    <property type="match status" value="1"/>
</dbReference>
<dbReference type="InterPro" id="IPR001128">
    <property type="entry name" value="Cyt_P450"/>
</dbReference>
<dbReference type="Pfam" id="PF09424">
    <property type="entry name" value="YqeY"/>
    <property type="match status" value="1"/>
</dbReference>
<keyword evidence="9" id="KW-1185">Reference proteome</keyword>
<dbReference type="GO" id="GO:0004497">
    <property type="term" value="F:monooxygenase activity"/>
    <property type="evidence" value="ECO:0007669"/>
    <property type="project" value="InterPro"/>
</dbReference>
<evidence type="ECO:0000313" key="9">
    <source>
        <dbReference type="Proteomes" id="UP001213623"/>
    </source>
</evidence>
<evidence type="ECO:0000256" key="2">
    <source>
        <dbReference type="ARBA" id="ARBA00010617"/>
    </source>
</evidence>
<dbReference type="GO" id="GO:0016705">
    <property type="term" value="F:oxidoreductase activity, acting on paired donors, with incorporation or reduction of molecular oxygen"/>
    <property type="evidence" value="ECO:0007669"/>
    <property type="project" value="InterPro"/>
</dbReference>
<dbReference type="AlphaFoldDB" id="A0AAF0EGR9"/>
<dbReference type="Gene3D" id="1.10.1510.10">
    <property type="entry name" value="Uncharacterised protein YqeY/AIM41 PF09424, N-terminal domain"/>
    <property type="match status" value="1"/>
</dbReference>
<dbReference type="GO" id="GO:0020037">
    <property type="term" value="F:heme binding"/>
    <property type="evidence" value="ECO:0007669"/>
    <property type="project" value="InterPro"/>
</dbReference>
<dbReference type="Proteomes" id="UP001213623">
    <property type="component" value="Chromosome 1"/>
</dbReference>
<keyword evidence="6" id="KW-0349">Heme</keyword>
<feature type="binding site" description="axial binding residue" evidence="6">
    <location>
        <position position="448"/>
    </location>
    <ligand>
        <name>heme</name>
        <dbReference type="ChEBI" id="CHEBI:30413"/>
    </ligand>
    <ligandPart>
        <name>Fe</name>
        <dbReference type="ChEBI" id="CHEBI:18248"/>
    </ligandPart>
</feature>
<dbReference type="SUPFAM" id="SSF89095">
    <property type="entry name" value="GatB/YqeY motif"/>
    <property type="match status" value="1"/>
</dbReference>
<dbReference type="InterPro" id="IPR003789">
    <property type="entry name" value="Asn/Gln_tRNA_amidoTrase-B-like"/>
</dbReference>
<evidence type="ECO:0000256" key="5">
    <source>
        <dbReference type="ARBA" id="ARBA00023004"/>
    </source>
</evidence>
<protein>
    <recommendedName>
        <fullName evidence="7">Altered inheritance of mitochondria protein 41</fullName>
    </recommendedName>
</protein>
<dbReference type="SUPFAM" id="SSF48264">
    <property type="entry name" value="Cytochrome P450"/>
    <property type="match status" value="1"/>
</dbReference>
<name>A0AAF0EGR9_9BASI</name>
<evidence type="ECO:0000256" key="1">
    <source>
        <dbReference type="ARBA" id="ARBA00001971"/>
    </source>
</evidence>
<accession>A0AAF0EGR9</accession>
<dbReference type="Gene3D" id="1.10.630.10">
    <property type="entry name" value="Cytochrome P450"/>
    <property type="match status" value="1"/>
</dbReference>
<dbReference type="PRINTS" id="PR00465">
    <property type="entry name" value="EP450IV"/>
</dbReference>
<evidence type="ECO:0000256" key="6">
    <source>
        <dbReference type="PIRSR" id="PIRSR602403-1"/>
    </source>
</evidence>
<dbReference type="EMBL" id="CP119892">
    <property type="protein sequence ID" value="WFD25273.1"/>
    <property type="molecule type" value="Genomic_DNA"/>
</dbReference>
<keyword evidence="4" id="KW-0560">Oxidoreductase</keyword>
<organism evidence="8 9">
    <name type="scientific">Malassezia nana</name>
    <dbReference type="NCBI Taxonomy" id="180528"/>
    <lineage>
        <taxon>Eukaryota</taxon>
        <taxon>Fungi</taxon>
        <taxon>Dikarya</taxon>
        <taxon>Basidiomycota</taxon>
        <taxon>Ustilaginomycotina</taxon>
        <taxon>Malasseziomycetes</taxon>
        <taxon>Malasseziales</taxon>
        <taxon>Malasseziaceae</taxon>
        <taxon>Malassezia</taxon>
    </lineage>
</organism>
<comment type="similarity">
    <text evidence="2">Belongs to the cytochrome P450 family.</text>
</comment>
<dbReference type="InterPro" id="IPR042184">
    <property type="entry name" value="YqeY/Aim41_N"/>
</dbReference>
<gene>
    <name evidence="7" type="primary">AIM41</name>
    <name evidence="8" type="ORF">MNAN1_000240</name>
</gene>
<dbReference type="InterPro" id="IPR050121">
    <property type="entry name" value="Cytochrome_P450_monoxygenase"/>
</dbReference>
<sequence length="609" mass="68306">MGNLPVFLRRSIIPVCREWAEMYGGAVKYWGMFGEPRLLLTDPVGIDYVLRKRVYAFPKPRLLQRMIGGIMGEGLLVAEGETHKRQKRAIQPGFSLRAIRRLTPVFQHHARLLHDYYETLTTKETALVDVYALFGAAAMDVVGQGALGVDLGILASMQANPEGEAYAAHPLTASLDRAMKMASKPSLVSMWLDMATTYFPVLERIPLGISSPAFRKEARVIVDVASDIVRNAKARIERECTTEECPDILAFLLRANAKTTQASGEKTCLLDKTALTDAELTAQVSTFIFAGHETTATQLSWLFLLLAQNPACQTKLRECIRSKRMEVGLPPKRLSQDAGSEELSQDDLDAIPYLDWCIRESLRLHTAIHSTSRTATELEQIPLSTGRHVLVDKGMLILLPLTSISTSADLWGAQPERFCPERWSEPMSGPKKYPAYYSWSFLMGPRACIGSAFEIKTFTAMILNHYEFEWDGRSIIPKPWLLSRPYDVSRQTDTCVLRDAKARAPTGPNPLDEPTLALVKQHWKQARLAKDSERAILLGKAILTDLQYAQKTKAQPNQKPPSILKMLQKGIKKRTDAAKVFRHAKPEPRLDLAEKEEREIAILQEFLPK</sequence>
<keyword evidence="5 6" id="KW-0408">Iron</keyword>
<dbReference type="GO" id="GO:0016884">
    <property type="term" value="F:carbon-nitrogen ligase activity, with glutamine as amido-N-donor"/>
    <property type="evidence" value="ECO:0007669"/>
    <property type="project" value="UniProtKB-UniRule"/>
</dbReference>
<evidence type="ECO:0000256" key="3">
    <source>
        <dbReference type="ARBA" id="ARBA00022723"/>
    </source>
</evidence>
<comment type="cofactor">
    <cofactor evidence="1 6">
        <name>heme</name>
        <dbReference type="ChEBI" id="CHEBI:30413"/>
    </cofactor>
</comment>
<comment type="similarity">
    <text evidence="7">Belongs to the AIM41 family.</text>
</comment>
<evidence type="ECO:0000313" key="8">
    <source>
        <dbReference type="EMBL" id="WFD25273.1"/>
    </source>
</evidence>
<dbReference type="Pfam" id="PF00067">
    <property type="entry name" value="p450"/>
    <property type="match status" value="1"/>
</dbReference>
<dbReference type="InterPro" id="IPR019004">
    <property type="entry name" value="YqeY/Aim41"/>
</dbReference>
<dbReference type="PANTHER" id="PTHR24305">
    <property type="entry name" value="CYTOCHROME P450"/>
    <property type="match status" value="1"/>
</dbReference>
<dbReference type="GO" id="GO:0005506">
    <property type="term" value="F:iron ion binding"/>
    <property type="evidence" value="ECO:0007669"/>
    <property type="project" value="InterPro"/>
</dbReference>
<dbReference type="GO" id="GO:0005739">
    <property type="term" value="C:mitochondrion"/>
    <property type="evidence" value="ECO:0007669"/>
    <property type="project" value="UniProtKB-SubCell"/>
</dbReference>
<keyword evidence="3 6" id="KW-0479">Metal-binding</keyword>
<reference evidence="8" key="1">
    <citation type="submission" date="2023-03" db="EMBL/GenBank/DDBJ databases">
        <title>Mating type loci evolution in Malassezia.</title>
        <authorList>
            <person name="Coelho M.A."/>
        </authorList>
    </citation>
    <scope>NUCLEOTIDE SEQUENCE</scope>
    <source>
        <strain evidence="8">CBS 9557</strain>
    </source>
</reference>
<dbReference type="InterPro" id="IPR002403">
    <property type="entry name" value="Cyt_P450_E_grp-IV"/>
</dbReference>
<dbReference type="InterPro" id="IPR036396">
    <property type="entry name" value="Cyt_P450_sf"/>
</dbReference>
<evidence type="ECO:0000256" key="4">
    <source>
        <dbReference type="ARBA" id="ARBA00023002"/>
    </source>
</evidence>
<dbReference type="PRINTS" id="PR00385">
    <property type="entry name" value="P450"/>
</dbReference>
<keyword evidence="7" id="KW-0496">Mitochondrion</keyword>
<comment type="subcellular location">
    <subcellularLocation>
        <location evidence="7">Mitochondrion</location>
    </subcellularLocation>
</comment>